<name>A0ABU6GCV7_9BACL</name>
<keyword evidence="2" id="KW-1185">Reference proteome</keyword>
<evidence type="ECO:0000313" key="1">
    <source>
        <dbReference type="EMBL" id="MEC0231992.1"/>
    </source>
</evidence>
<evidence type="ECO:0000313" key="2">
    <source>
        <dbReference type="Proteomes" id="UP001338137"/>
    </source>
</evidence>
<proteinExistence type="predicted"/>
<dbReference type="RefSeq" id="WP_326076096.1">
    <property type="nucleotide sequence ID" value="NZ_JARLKY010000110.1"/>
</dbReference>
<comment type="caution">
    <text evidence="1">The sequence shown here is derived from an EMBL/GenBank/DDBJ whole genome shotgun (WGS) entry which is preliminary data.</text>
</comment>
<dbReference type="EMBL" id="JARLKY010000110">
    <property type="protein sequence ID" value="MEC0231992.1"/>
    <property type="molecule type" value="Genomic_DNA"/>
</dbReference>
<organism evidence="1 2">
    <name type="scientific">Paenibacillus alba</name>
    <dbReference type="NCBI Taxonomy" id="1197127"/>
    <lineage>
        <taxon>Bacteria</taxon>
        <taxon>Bacillati</taxon>
        <taxon>Bacillota</taxon>
        <taxon>Bacilli</taxon>
        <taxon>Bacillales</taxon>
        <taxon>Paenibacillaceae</taxon>
        <taxon>Paenibacillus</taxon>
    </lineage>
</organism>
<gene>
    <name evidence="1" type="ORF">P4I72_33340</name>
</gene>
<reference evidence="1 2" key="1">
    <citation type="submission" date="2023-03" db="EMBL/GenBank/DDBJ databases">
        <title>Bacillus Genome Sequencing.</title>
        <authorList>
            <person name="Dunlap C."/>
        </authorList>
    </citation>
    <scope>NUCLEOTIDE SEQUENCE [LARGE SCALE GENOMIC DNA]</scope>
    <source>
        <strain evidence="1 2">BD-533</strain>
    </source>
</reference>
<dbReference type="Proteomes" id="UP001338137">
    <property type="component" value="Unassembled WGS sequence"/>
</dbReference>
<sequence>MNLYFRDNFISSGITEILNEQEENVGQLDLKSAFSSAIEVFGQNGQQLCKGSFPIFSGKWEVTGADGGQLGILKNQFSFLNKKFIYETEGRGSYEISSLAFSKEYEIFDDSAKLVASFEKVNGWFSAGAFLLSNKAQYLDSYELVAVIMGMHAIQKRHSAATNHPNI</sequence>
<accession>A0ABU6GCV7</accession>
<protein>
    <submittedName>
        <fullName evidence="1">Uncharacterized protein</fullName>
    </submittedName>
</protein>